<keyword evidence="2" id="KW-0813">Transport</keyword>
<sequence length="514" mass="57762">MSSEKELNTITVVEESDSNPIESDLDYEKLSTIKGLDRAFDFCKGKEISYTEEEEKAVLKKIDRYVMPLLFSLYFIQFCDKVSLGYAVLMGIEEDTHLNTATQEYSWVSSIFYAGYIAFEFPTAYFLTKLPIVKFLTFNILGWGIIITCTCAAHSYAGMLVLRFLLGAFECVITPAIVLIVSMWYKRSEQARRLGFLLSANGISTLLTSPLAFGLSYVTNGAIASWKILYLIFGLSTLVLAGIFYWLFPENQLSAKFLTEDEKLIAIDRIRVNFSGVGSQNWKWYQFFEAFRDPRTYLYMFFALVENMANAGVTTFGNLIIKSFGFDSQHALLLSMPGGAVDFSAKIIFPWISDRLMDRSFPASICLGLAVVGGIMINAISTDHKVALLVGYYLISFCGAGWGLVMTMIGGGSLGSTKKSVVNTCQIVCYAAGNWVGPQLWRATEAPNYHTGKRLMCTFYGCAWLSLFVIRFVNVMENRRRDRLAAEGKIPPAAKDTEFLDLTDFEQLNFRYLL</sequence>
<dbReference type="RefSeq" id="XP_006685003.1">
    <property type="nucleotide sequence ID" value="XM_006684940.1"/>
</dbReference>
<dbReference type="PANTHER" id="PTHR43791:SF1">
    <property type="entry name" value="ALLANTOATE PERMEASE"/>
    <property type="match status" value="1"/>
</dbReference>
<dbReference type="Pfam" id="PF07690">
    <property type="entry name" value="MFS_1"/>
    <property type="match status" value="1"/>
</dbReference>
<comment type="subcellular location">
    <subcellularLocation>
        <location evidence="1">Membrane</location>
        <topology evidence="1">Multi-pass membrane protein</topology>
    </subcellularLocation>
</comment>
<dbReference type="InterPro" id="IPR011701">
    <property type="entry name" value="MFS"/>
</dbReference>
<reference evidence="9 10" key="1">
    <citation type="journal article" date="2011" name="Proc. Natl. Acad. Sci. U.S.A.">
        <title>Comparative genomics of xylose-fermenting fungi for enhanced biofuel production.</title>
        <authorList>
            <person name="Wohlbach D.J."/>
            <person name="Kuo A."/>
            <person name="Sato T.K."/>
            <person name="Potts K.M."/>
            <person name="Salamov A.A."/>
            <person name="LaButti K.M."/>
            <person name="Sun H."/>
            <person name="Clum A."/>
            <person name="Pangilinan J.L."/>
            <person name="Lindquist E.A."/>
            <person name="Lucas S."/>
            <person name="Lapidus A."/>
            <person name="Jin M."/>
            <person name="Gunawan C."/>
            <person name="Balan V."/>
            <person name="Dale B.E."/>
            <person name="Jeffries T.W."/>
            <person name="Zinkel R."/>
            <person name="Barry K.W."/>
            <person name="Grigoriev I.V."/>
            <person name="Gasch A.P."/>
        </authorList>
    </citation>
    <scope>NUCLEOTIDE SEQUENCE [LARGE SCALE GENOMIC DNA]</scope>
    <source>
        <strain evidence="10">ATCC 10573 / BCRC 21748 / CBS 615 / JCM 9827 / NBRC 10315 / NRRL Y-1498 / VKM Y-70</strain>
    </source>
</reference>
<dbReference type="KEGG" id="cten:18250670"/>
<evidence type="ECO:0000313" key="10">
    <source>
        <dbReference type="Proteomes" id="UP000000707"/>
    </source>
</evidence>
<organism evidence="10">
    <name type="scientific">Candida tenuis (strain ATCC 10573 / BCRC 21748 / CBS 615 / JCM 9827 / NBRC 10315 / NRRL Y-1498 / VKM Y-70)</name>
    <name type="common">Yeast</name>
    <name type="synonym">Yamadazyma tenuis</name>
    <dbReference type="NCBI Taxonomy" id="590646"/>
    <lineage>
        <taxon>Eukaryota</taxon>
        <taxon>Fungi</taxon>
        <taxon>Dikarya</taxon>
        <taxon>Ascomycota</taxon>
        <taxon>Saccharomycotina</taxon>
        <taxon>Pichiomycetes</taxon>
        <taxon>Debaryomycetaceae</taxon>
        <taxon>Yamadazyma</taxon>
    </lineage>
</organism>
<evidence type="ECO:0000256" key="7">
    <source>
        <dbReference type="SAM" id="Phobius"/>
    </source>
</evidence>
<feature type="transmembrane region" description="Helical" evidence="7">
    <location>
        <begin position="228"/>
        <end position="248"/>
    </location>
</feature>
<comment type="similarity">
    <text evidence="6">Belongs to the major facilitator superfamily. Allantoate permease family.</text>
</comment>
<accession>G3B048</accession>
<evidence type="ECO:0000256" key="1">
    <source>
        <dbReference type="ARBA" id="ARBA00004141"/>
    </source>
</evidence>
<evidence type="ECO:0000256" key="5">
    <source>
        <dbReference type="ARBA" id="ARBA00023136"/>
    </source>
</evidence>
<evidence type="ECO:0000256" key="2">
    <source>
        <dbReference type="ARBA" id="ARBA00022448"/>
    </source>
</evidence>
<feature type="transmembrane region" description="Helical" evidence="7">
    <location>
        <begin position="135"/>
        <end position="156"/>
    </location>
</feature>
<keyword evidence="10" id="KW-1185">Reference proteome</keyword>
<gene>
    <name evidence="9" type="ORF">CANTEDRAFT_97234</name>
</gene>
<evidence type="ECO:0000259" key="8">
    <source>
        <dbReference type="PROSITE" id="PS50850"/>
    </source>
</evidence>
<dbReference type="PROSITE" id="PS50850">
    <property type="entry name" value="MFS"/>
    <property type="match status" value="1"/>
</dbReference>
<feature type="transmembrane region" description="Helical" evidence="7">
    <location>
        <begin position="196"/>
        <end position="216"/>
    </location>
</feature>
<dbReference type="GeneID" id="18250670"/>
<dbReference type="PANTHER" id="PTHR43791">
    <property type="entry name" value="PERMEASE-RELATED"/>
    <property type="match status" value="1"/>
</dbReference>
<evidence type="ECO:0000256" key="3">
    <source>
        <dbReference type="ARBA" id="ARBA00022692"/>
    </source>
</evidence>
<dbReference type="Proteomes" id="UP000000707">
    <property type="component" value="Unassembled WGS sequence"/>
</dbReference>
<feature type="transmembrane region" description="Helical" evidence="7">
    <location>
        <begin position="297"/>
        <end position="319"/>
    </location>
</feature>
<keyword evidence="3 7" id="KW-0812">Transmembrane</keyword>
<evidence type="ECO:0000256" key="4">
    <source>
        <dbReference type="ARBA" id="ARBA00022989"/>
    </source>
</evidence>
<dbReference type="EMBL" id="GL996514">
    <property type="protein sequence ID" value="EGV65317.1"/>
    <property type="molecule type" value="Genomic_DNA"/>
</dbReference>
<evidence type="ECO:0000256" key="6">
    <source>
        <dbReference type="ARBA" id="ARBA00037968"/>
    </source>
</evidence>
<dbReference type="Gene3D" id="1.20.1250.20">
    <property type="entry name" value="MFS general substrate transporter like domains"/>
    <property type="match status" value="2"/>
</dbReference>
<feature type="transmembrane region" description="Helical" evidence="7">
    <location>
        <begin position="162"/>
        <end position="184"/>
    </location>
</feature>
<dbReference type="GO" id="GO:0016020">
    <property type="term" value="C:membrane"/>
    <property type="evidence" value="ECO:0007669"/>
    <property type="project" value="UniProtKB-SubCell"/>
</dbReference>
<dbReference type="FunFam" id="1.20.1250.20:FF:000064">
    <property type="entry name" value="MFS allantoate transporter"/>
    <property type="match status" value="1"/>
</dbReference>
<protein>
    <recommendedName>
        <fullName evidence="8">Major facilitator superfamily (MFS) profile domain-containing protein</fullName>
    </recommendedName>
</protein>
<keyword evidence="5 7" id="KW-0472">Membrane</keyword>
<feature type="domain" description="Major facilitator superfamily (MFS) profile" evidence="8">
    <location>
        <begin position="66"/>
        <end position="481"/>
    </location>
</feature>
<feature type="transmembrane region" description="Helical" evidence="7">
    <location>
        <begin position="361"/>
        <end position="380"/>
    </location>
</feature>
<evidence type="ECO:0000313" key="9">
    <source>
        <dbReference type="EMBL" id="EGV65317.1"/>
    </source>
</evidence>
<feature type="transmembrane region" description="Helical" evidence="7">
    <location>
        <begin position="386"/>
        <end position="409"/>
    </location>
</feature>
<dbReference type="InterPro" id="IPR020846">
    <property type="entry name" value="MFS_dom"/>
</dbReference>
<keyword evidence="4 7" id="KW-1133">Transmembrane helix</keyword>
<dbReference type="InterPro" id="IPR036259">
    <property type="entry name" value="MFS_trans_sf"/>
</dbReference>
<dbReference type="OrthoDB" id="4454541at2759"/>
<proteinExistence type="inferred from homology"/>
<dbReference type="eggNOG" id="KOG2533">
    <property type="taxonomic scope" value="Eukaryota"/>
</dbReference>
<feature type="transmembrane region" description="Helical" evidence="7">
    <location>
        <begin position="65"/>
        <end position="87"/>
    </location>
</feature>
<feature type="transmembrane region" description="Helical" evidence="7">
    <location>
        <begin position="453"/>
        <end position="473"/>
    </location>
</feature>
<dbReference type="GO" id="GO:0022857">
    <property type="term" value="F:transmembrane transporter activity"/>
    <property type="evidence" value="ECO:0007669"/>
    <property type="project" value="InterPro"/>
</dbReference>
<feature type="transmembrane region" description="Helical" evidence="7">
    <location>
        <begin position="107"/>
        <end position="128"/>
    </location>
</feature>
<dbReference type="SUPFAM" id="SSF103473">
    <property type="entry name" value="MFS general substrate transporter"/>
    <property type="match status" value="1"/>
</dbReference>
<name>G3B048_CANTC</name>
<dbReference type="AlphaFoldDB" id="G3B048"/>